<evidence type="ECO:0000256" key="1">
    <source>
        <dbReference type="SAM" id="MobiDB-lite"/>
    </source>
</evidence>
<dbReference type="EMBL" id="JAAMPC010000005">
    <property type="protein sequence ID" value="KAG2311430.1"/>
    <property type="molecule type" value="Genomic_DNA"/>
</dbReference>
<evidence type="ECO:0000313" key="2">
    <source>
        <dbReference type="EMBL" id="KAG2311430.1"/>
    </source>
</evidence>
<sequence>MTLEEEETKFEEAGTSLEPPLIVNDFEKDGLPLTERILEEEDWLDDGNDYGDTDGNDLGEEDETLMDVDEDDLLGEDLQIVEKIPYAIDAPGIKASSTMPPPKTSSDGSGSGKIDTSASVSKTKTPRKASVSPLTSISASTAKSKKASRSPSIGVSLRQRRLLTGVGSPKPTASGLGPCFSNPDELGPITSDDQQKTRGAASLKGKNSKVASGRPPKAP</sequence>
<name>A0A8X7VI49_BRACI</name>
<proteinExistence type="predicted"/>
<feature type="region of interest" description="Disordered" evidence="1">
    <location>
        <begin position="39"/>
        <end position="63"/>
    </location>
</feature>
<evidence type="ECO:0000313" key="3">
    <source>
        <dbReference type="Proteomes" id="UP000886595"/>
    </source>
</evidence>
<dbReference type="AlphaFoldDB" id="A0A8X7VI49"/>
<feature type="compositionally biased region" description="Polar residues" evidence="1">
    <location>
        <begin position="104"/>
        <end position="123"/>
    </location>
</feature>
<accession>A0A8X7VI49</accession>
<reference evidence="2 3" key="1">
    <citation type="submission" date="2020-02" db="EMBL/GenBank/DDBJ databases">
        <authorList>
            <person name="Ma Q."/>
            <person name="Huang Y."/>
            <person name="Song X."/>
            <person name="Pei D."/>
        </authorList>
    </citation>
    <scope>NUCLEOTIDE SEQUENCE [LARGE SCALE GENOMIC DNA]</scope>
    <source>
        <strain evidence="2">Sxm20200214</strain>
        <tissue evidence="2">Leaf</tissue>
    </source>
</reference>
<protein>
    <submittedName>
        <fullName evidence="2">Uncharacterized protein</fullName>
    </submittedName>
</protein>
<gene>
    <name evidence="2" type="ORF">Bca52824_022987</name>
</gene>
<feature type="region of interest" description="Disordered" evidence="1">
    <location>
        <begin position="1"/>
        <end position="20"/>
    </location>
</feature>
<feature type="region of interest" description="Disordered" evidence="1">
    <location>
        <begin position="90"/>
        <end position="219"/>
    </location>
</feature>
<keyword evidence="3" id="KW-1185">Reference proteome</keyword>
<organism evidence="2 3">
    <name type="scientific">Brassica carinata</name>
    <name type="common">Ethiopian mustard</name>
    <name type="synonym">Abyssinian cabbage</name>
    <dbReference type="NCBI Taxonomy" id="52824"/>
    <lineage>
        <taxon>Eukaryota</taxon>
        <taxon>Viridiplantae</taxon>
        <taxon>Streptophyta</taxon>
        <taxon>Embryophyta</taxon>
        <taxon>Tracheophyta</taxon>
        <taxon>Spermatophyta</taxon>
        <taxon>Magnoliopsida</taxon>
        <taxon>eudicotyledons</taxon>
        <taxon>Gunneridae</taxon>
        <taxon>Pentapetalae</taxon>
        <taxon>rosids</taxon>
        <taxon>malvids</taxon>
        <taxon>Brassicales</taxon>
        <taxon>Brassicaceae</taxon>
        <taxon>Brassiceae</taxon>
        <taxon>Brassica</taxon>
    </lineage>
</organism>
<comment type="caution">
    <text evidence="2">The sequence shown here is derived from an EMBL/GenBank/DDBJ whole genome shotgun (WGS) entry which is preliminary data.</text>
</comment>
<dbReference type="Proteomes" id="UP000886595">
    <property type="component" value="Unassembled WGS sequence"/>
</dbReference>